<dbReference type="EMBL" id="UINC01108332">
    <property type="protein sequence ID" value="SVC74348.1"/>
    <property type="molecule type" value="Genomic_DNA"/>
</dbReference>
<evidence type="ECO:0000313" key="1">
    <source>
        <dbReference type="EMBL" id="SVC74348.1"/>
    </source>
</evidence>
<sequence>SSRLVSLLNGFQVVRMAGTPRTFDIFGLYQRKKSGAEGVGVKKRGIY</sequence>
<protein>
    <submittedName>
        <fullName evidence="1">Uncharacterized protein</fullName>
    </submittedName>
</protein>
<reference evidence="1" key="1">
    <citation type="submission" date="2018-05" db="EMBL/GenBank/DDBJ databases">
        <authorList>
            <person name="Lanie J.A."/>
            <person name="Ng W.-L."/>
            <person name="Kazmierczak K.M."/>
            <person name="Andrzejewski T.M."/>
            <person name="Davidsen T.M."/>
            <person name="Wayne K.J."/>
            <person name="Tettelin H."/>
            <person name="Glass J.I."/>
            <person name="Rusch D."/>
            <person name="Podicherti R."/>
            <person name="Tsui H.-C.T."/>
            <person name="Winkler M.E."/>
        </authorList>
    </citation>
    <scope>NUCLEOTIDE SEQUENCE</scope>
</reference>
<gene>
    <name evidence="1" type="ORF">METZ01_LOCUS327202</name>
</gene>
<proteinExistence type="predicted"/>
<accession>A0A382PNY7</accession>
<feature type="non-terminal residue" evidence="1">
    <location>
        <position position="1"/>
    </location>
</feature>
<dbReference type="AlphaFoldDB" id="A0A382PNY7"/>
<organism evidence="1">
    <name type="scientific">marine metagenome</name>
    <dbReference type="NCBI Taxonomy" id="408172"/>
    <lineage>
        <taxon>unclassified sequences</taxon>
        <taxon>metagenomes</taxon>
        <taxon>ecological metagenomes</taxon>
    </lineage>
</organism>
<name>A0A382PNY7_9ZZZZ</name>